<comment type="similarity">
    <text evidence="1">Belongs to the carbon-nitrogen hydrolase superfamily. NIT1/NIT2 family.</text>
</comment>
<sequence>MDSLKVAIIQIQTGPNKKSNLLKTAELFASIKNHQANLILLPEMFQCPYSLESFPTFAEDILTGETSLFLSNLAHEHRVFLVGGSIPEKKGNHYYNTSIVYNPSGEIVGVYRKIHLFDVDFKNLHFQESAVLDPGNTPLLIDTPWGKIGILICYDLRFPELIRLYALRGAFMVAVPAAFNPVTGPLHWEVLFRARAIDNQVFLLGASPAPHPGSSYQAYGHSLVVDPLGRVLEQLGNEEAIIIKDIDLSLVDQARQQLPLLRHRRQDLYALNPDEKLVSLLKDQKGGAI</sequence>
<name>A0A1V5SIX7_9BACT</name>
<dbReference type="InterPro" id="IPR036526">
    <property type="entry name" value="C-N_Hydrolase_sf"/>
</dbReference>
<dbReference type="PROSITE" id="PS50263">
    <property type="entry name" value="CN_HYDROLASE"/>
    <property type="match status" value="1"/>
</dbReference>
<accession>A0A1V5SIX7</accession>
<evidence type="ECO:0000256" key="2">
    <source>
        <dbReference type="ARBA" id="ARBA00022801"/>
    </source>
</evidence>
<dbReference type="PANTHER" id="PTHR23088:SF30">
    <property type="entry name" value="OMEGA-AMIDASE NIT2"/>
    <property type="match status" value="1"/>
</dbReference>
<dbReference type="GO" id="GO:0006528">
    <property type="term" value="P:asparagine metabolic process"/>
    <property type="evidence" value="ECO:0007669"/>
    <property type="project" value="TreeGrafter"/>
</dbReference>
<proteinExistence type="inferred from homology"/>
<dbReference type="GO" id="GO:0106008">
    <property type="term" value="F:2-oxoglutaramate amidase activity"/>
    <property type="evidence" value="ECO:0007669"/>
    <property type="project" value="UniProtKB-EC"/>
</dbReference>
<evidence type="ECO:0000313" key="4">
    <source>
        <dbReference type="EMBL" id="OQA54506.1"/>
    </source>
</evidence>
<organism evidence="4">
    <name type="scientific">Candidatus Atribacter allofermentans</name>
    <dbReference type="NCBI Taxonomy" id="1852833"/>
    <lineage>
        <taxon>Bacteria</taxon>
        <taxon>Pseudomonadati</taxon>
        <taxon>Atribacterota</taxon>
        <taxon>Atribacteria</taxon>
        <taxon>Atribacterales</taxon>
        <taxon>Atribacteraceae</taxon>
        <taxon>Atribacter</taxon>
    </lineage>
</organism>
<reference evidence="4" key="1">
    <citation type="submission" date="2017-02" db="EMBL/GenBank/DDBJ databases">
        <title>Delving into the versatile metabolic prowess of the omnipresent phylum Bacteroidetes.</title>
        <authorList>
            <person name="Nobu M.K."/>
            <person name="Mei R."/>
            <person name="Narihiro T."/>
            <person name="Kuroda K."/>
            <person name="Liu W.-T."/>
        </authorList>
    </citation>
    <scope>NUCLEOTIDE SEQUENCE</scope>
    <source>
        <strain evidence="4">ADurb.Bin276</strain>
    </source>
</reference>
<dbReference type="InterPro" id="IPR003010">
    <property type="entry name" value="C-N_Hydrolase"/>
</dbReference>
<feature type="domain" description="CN hydrolase" evidence="3">
    <location>
        <begin position="4"/>
        <end position="248"/>
    </location>
</feature>
<evidence type="ECO:0000259" key="3">
    <source>
        <dbReference type="PROSITE" id="PS50263"/>
    </source>
</evidence>
<dbReference type="GO" id="GO:0006541">
    <property type="term" value="P:glutamine metabolic process"/>
    <property type="evidence" value="ECO:0007669"/>
    <property type="project" value="TreeGrafter"/>
</dbReference>
<dbReference type="PANTHER" id="PTHR23088">
    <property type="entry name" value="NITRILASE-RELATED"/>
    <property type="match status" value="1"/>
</dbReference>
<gene>
    <name evidence="4" type="ORF">BWY41_02021</name>
</gene>
<dbReference type="AlphaFoldDB" id="A0A1V5SIX7"/>
<dbReference type="GO" id="GO:0006107">
    <property type="term" value="P:oxaloacetate metabolic process"/>
    <property type="evidence" value="ECO:0007669"/>
    <property type="project" value="TreeGrafter"/>
</dbReference>
<dbReference type="InterPro" id="IPR045254">
    <property type="entry name" value="Nit1/2_C-N_Hydrolase"/>
</dbReference>
<keyword evidence="2 4" id="KW-0378">Hydrolase</keyword>
<dbReference type="GO" id="GO:0050152">
    <property type="term" value="F:omega-amidase activity"/>
    <property type="evidence" value="ECO:0007669"/>
    <property type="project" value="TreeGrafter"/>
</dbReference>
<dbReference type="Gene3D" id="3.60.110.10">
    <property type="entry name" value="Carbon-nitrogen hydrolase"/>
    <property type="match status" value="1"/>
</dbReference>
<dbReference type="CDD" id="cd07572">
    <property type="entry name" value="nit"/>
    <property type="match status" value="1"/>
</dbReference>
<evidence type="ECO:0000256" key="1">
    <source>
        <dbReference type="ARBA" id="ARBA00010613"/>
    </source>
</evidence>
<protein>
    <submittedName>
        <fullName evidence="4">2-oxoglutaramate amidase</fullName>
        <ecNumber evidence="4">3.5.1.111</ecNumber>
    </submittedName>
</protein>
<dbReference type="Proteomes" id="UP000485569">
    <property type="component" value="Unassembled WGS sequence"/>
</dbReference>
<dbReference type="InterPro" id="IPR001110">
    <property type="entry name" value="UPF0012_CS"/>
</dbReference>
<dbReference type="EC" id="3.5.1.111" evidence="4"/>
<dbReference type="PROSITE" id="PS01227">
    <property type="entry name" value="UPF0012"/>
    <property type="match status" value="1"/>
</dbReference>
<comment type="caution">
    <text evidence="4">The sequence shown here is derived from an EMBL/GenBank/DDBJ whole genome shotgun (WGS) entry which is preliminary data.</text>
</comment>
<dbReference type="EMBL" id="MWBQ01000208">
    <property type="protein sequence ID" value="OQA54506.1"/>
    <property type="molecule type" value="Genomic_DNA"/>
</dbReference>
<dbReference type="Pfam" id="PF00795">
    <property type="entry name" value="CN_hydrolase"/>
    <property type="match status" value="1"/>
</dbReference>
<dbReference type="SUPFAM" id="SSF56317">
    <property type="entry name" value="Carbon-nitrogen hydrolase"/>
    <property type="match status" value="1"/>
</dbReference>